<comment type="similarity">
    <text evidence="1">Belongs to the TelA family.</text>
</comment>
<dbReference type="Proteomes" id="UP000697710">
    <property type="component" value="Unassembled WGS sequence"/>
</dbReference>
<protein>
    <submittedName>
        <fullName evidence="2">Toxic anion resistance protein</fullName>
    </submittedName>
</protein>
<reference evidence="2" key="1">
    <citation type="submission" date="2020-04" db="EMBL/GenBank/DDBJ databases">
        <authorList>
            <person name="Zhang T."/>
        </authorList>
    </citation>
    <scope>NUCLEOTIDE SEQUENCE</scope>
    <source>
        <strain evidence="2">HKST-UBA01</strain>
    </source>
</reference>
<dbReference type="PANTHER" id="PTHR38432">
    <property type="entry name" value="TELA-LIKE PROTEIN SAOUHSC_01408"/>
    <property type="match status" value="1"/>
</dbReference>
<dbReference type="AlphaFoldDB" id="A0A956LZ49"/>
<evidence type="ECO:0000256" key="1">
    <source>
        <dbReference type="ARBA" id="ARBA00005541"/>
    </source>
</evidence>
<dbReference type="PANTHER" id="PTHR38432:SF1">
    <property type="entry name" value="TELA-LIKE PROTEIN SAOUHSC_01408"/>
    <property type="match status" value="1"/>
</dbReference>
<gene>
    <name evidence="2" type="ORF">KC729_06330</name>
</gene>
<dbReference type="EMBL" id="JAGQHR010000139">
    <property type="protein sequence ID" value="MCA9727282.1"/>
    <property type="molecule type" value="Genomic_DNA"/>
</dbReference>
<proteinExistence type="inferred from homology"/>
<reference evidence="2" key="2">
    <citation type="journal article" date="2021" name="Microbiome">
        <title>Successional dynamics and alternative stable states in a saline activated sludge microbial community over 9 years.</title>
        <authorList>
            <person name="Wang Y."/>
            <person name="Ye J."/>
            <person name="Ju F."/>
            <person name="Liu L."/>
            <person name="Boyd J.A."/>
            <person name="Deng Y."/>
            <person name="Parks D.H."/>
            <person name="Jiang X."/>
            <person name="Yin X."/>
            <person name="Woodcroft B.J."/>
            <person name="Tyson G.W."/>
            <person name="Hugenholtz P."/>
            <person name="Polz M.F."/>
            <person name="Zhang T."/>
        </authorList>
    </citation>
    <scope>NUCLEOTIDE SEQUENCE</scope>
    <source>
        <strain evidence="2">HKST-UBA01</strain>
    </source>
</reference>
<evidence type="ECO:0000313" key="3">
    <source>
        <dbReference type="Proteomes" id="UP000697710"/>
    </source>
</evidence>
<dbReference type="Pfam" id="PF05816">
    <property type="entry name" value="TelA"/>
    <property type="match status" value="1"/>
</dbReference>
<name>A0A956LZ49_UNCEI</name>
<sequence>DFNQFLTRFEKKIHDLRLSRMVSIQTAPQIRLLQNGNQALVEKIQSSILSTIPLWKNQIVIAITIYRQQKAVKLQREISDTTNELLEKNAEMLKQSGIDLAKETERGIVDIETLRKVNQDLITTIEETLQIQKAGREQRRIAEAELLKIEGDLKEKLKSVEPR</sequence>
<evidence type="ECO:0000313" key="2">
    <source>
        <dbReference type="EMBL" id="MCA9727282.1"/>
    </source>
</evidence>
<feature type="non-terminal residue" evidence="2">
    <location>
        <position position="1"/>
    </location>
</feature>
<comment type="caution">
    <text evidence="2">The sequence shown here is derived from an EMBL/GenBank/DDBJ whole genome shotgun (WGS) entry which is preliminary data.</text>
</comment>
<accession>A0A956LZ49</accession>
<dbReference type="InterPro" id="IPR008863">
    <property type="entry name" value="Toxic_anion-R_TelA"/>
</dbReference>
<organism evidence="2 3">
    <name type="scientific">Eiseniibacteriota bacterium</name>
    <dbReference type="NCBI Taxonomy" id="2212470"/>
    <lineage>
        <taxon>Bacteria</taxon>
        <taxon>Candidatus Eiseniibacteriota</taxon>
    </lineage>
</organism>